<dbReference type="PANTHER" id="PTHR47374">
    <property type="entry name" value="ENDOSOME ANTIGEN-LIKE PROTEIN, PUTATIVE (DUF3444)-RELATED"/>
    <property type="match status" value="1"/>
</dbReference>
<gene>
    <name evidence="2" type="ORF">A4U43_C09F14840</name>
</gene>
<dbReference type="InterPro" id="IPR024593">
    <property type="entry name" value="DUF3444"/>
</dbReference>
<evidence type="ECO:0000313" key="3">
    <source>
        <dbReference type="Proteomes" id="UP000243459"/>
    </source>
</evidence>
<dbReference type="Proteomes" id="UP000243459">
    <property type="component" value="Chromosome 9"/>
</dbReference>
<feature type="domain" description="DUF3444" evidence="1">
    <location>
        <begin position="8"/>
        <end position="152"/>
    </location>
</feature>
<organism evidence="2 3">
    <name type="scientific">Asparagus officinalis</name>
    <name type="common">Garden asparagus</name>
    <dbReference type="NCBI Taxonomy" id="4686"/>
    <lineage>
        <taxon>Eukaryota</taxon>
        <taxon>Viridiplantae</taxon>
        <taxon>Streptophyta</taxon>
        <taxon>Embryophyta</taxon>
        <taxon>Tracheophyta</taxon>
        <taxon>Spermatophyta</taxon>
        <taxon>Magnoliopsida</taxon>
        <taxon>Liliopsida</taxon>
        <taxon>Asparagales</taxon>
        <taxon>Asparagaceae</taxon>
        <taxon>Asparagoideae</taxon>
        <taxon>Asparagus</taxon>
    </lineage>
</organism>
<evidence type="ECO:0000259" key="1">
    <source>
        <dbReference type="Pfam" id="PF11926"/>
    </source>
</evidence>
<dbReference type="AlphaFoldDB" id="A0A5P1E7K1"/>
<dbReference type="Pfam" id="PF11926">
    <property type="entry name" value="DUF3444"/>
    <property type="match status" value="1"/>
</dbReference>
<dbReference type="EMBL" id="CM007389">
    <property type="protein sequence ID" value="ONK58611.1"/>
    <property type="molecule type" value="Genomic_DNA"/>
</dbReference>
<name>A0A5P1E7K1_ASPOF</name>
<accession>A0A5P1E7K1</accession>
<sequence length="225" mass="26039">MHELVPIPIYNNEKKWHEAGFAAVCGNFFVAPEETDKRFILSYCFLLFTVKHNKIGGVSFIDIYPHVFEVWGIYKDHNLVTACNPTGTLDYQIVAIIERTEKDVKVAPLRRVEGFKGLFKRRSDLGSEGEFLIPVNEFYRFSHKIPSYRFDENCRKKFLRGAFVLDPFMVPQKSADYFSFSDPFLLERSKVRPGSSAIEHFINKQRNPISVASQENNHKQPKIAL</sequence>
<protein>
    <recommendedName>
        <fullName evidence="1">DUF3444 domain-containing protein</fullName>
    </recommendedName>
</protein>
<dbReference type="Gramene" id="ONK58611">
    <property type="protein sequence ID" value="ONK58611"/>
    <property type="gene ID" value="A4U43_C09F14840"/>
</dbReference>
<proteinExistence type="predicted"/>
<dbReference type="PANTHER" id="PTHR47374:SF6">
    <property type="entry name" value="ENDOSOME ANTIGEN-LIKE PROTEIN, PUTATIVE (DUF3444)-RELATED"/>
    <property type="match status" value="1"/>
</dbReference>
<reference evidence="3" key="1">
    <citation type="journal article" date="2017" name="Nat. Commun.">
        <title>The asparagus genome sheds light on the origin and evolution of a young Y chromosome.</title>
        <authorList>
            <person name="Harkess A."/>
            <person name="Zhou J."/>
            <person name="Xu C."/>
            <person name="Bowers J.E."/>
            <person name="Van der Hulst R."/>
            <person name="Ayyampalayam S."/>
            <person name="Mercati F."/>
            <person name="Riccardi P."/>
            <person name="McKain M.R."/>
            <person name="Kakrana A."/>
            <person name="Tang H."/>
            <person name="Ray J."/>
            <person name="Groenendijk J."/>
            <person name="Arikit S."/>
            <person name="Mathioni S.M."/>
            <person name="Nakano M."/>
            <person name="Shan H."/>
            <person name="Telgmann-Rauber A."/>
            <person name="Kanno A."/>
            <person name="Yue Z."/>
            <person name="Chen H."/>
            <person name="Li W."/>
            <person name="Chen Y."/>
            <person name="Xu X."/>
            <person name="Zhang Y."/>
            <person name="Luo S."/>
            <person name="Chen H."/>
            <person name="Gao J."/>
            <person name="Mao Z."/>
            <person name="Pires J.C."/>
            <person name="Luo M."/>
            <person name="Kudrna D."/>
            <person name="Wing R.A."/>
            <person name="Meyers B.C."/>
            <person name="Yi K."/>
            <person name="Kong H."/>
            <person name="Lavrijsen P."/>
            <person name="Sunseri F."/>
            <person name="Falavigna A."/>
            <person name="Ye Y."/>
            <person name="Leebens-Mack J.H."/>
            <person name="Chen G."/>
        </authorList>
    </citation>
    <scope>NUCLEOTIDE SEQUENCE [LARGE SCALE GENOMIC DNA]</scope>
    <source>
        <strain evidence="3">cv. DH0086</strain>
    </source>
</reference>
<evidence type="ECO:0000313" key="2">
    <source>
        <dbReference type="EMBL" id="ONK58611.1"/>
    </source>
</evidence>
<keyword evidence="3" id="KW-1185">Reference proteome</keyword>